<evidence type="ECO:0000313" key="7">
    <source>
        <dbReference type="Proteomes" id="UP001229955"/>
    </source>
</evidence>
<dbReference type="CDD" id="cd16894">
    <property type="entry name" value="MltD-like"/>
    <property type="match status" value="1"/>
</dbReference>
<dbReference type="SUPFAM" id="SSF53955">
    <property type="entry name" value="Lysozyme-like"/>
    <property type="match status" value="1"/>
</dbReference>
<dbReference type="PROSITE" id="PS00922">
    <property type="entry name" value="TRANSGLYCOSYLASE"/>
    <property type="match status" value="1"/>
</dbReference>
<evidence type="ECO:0000256" key="1">
    <source>
        <dbReference type="ARBA" id="ARBA00007734"/>
    </source>
</evidence>
<keyword evidence="7" id="KW-1185">Reference proteome</keyword>
<evidence type="ECO:0000256" key="2">
    <source>
        <dbReference type="SAM" id="MobiDB-lite"/>
    </source>
</evidence>
<dbReference type="KEGG" id="pspc:Strain318_002041"/>
<protein>
    <submittedName>
        <fullName evidence="6">LysM peptidoglycan-binding domain-containing protein</fullName>
    </submittedName>
</protein>
<evidence type="ECO:0000313" key="6">
    <source>
        <dbReference type="EMBL" id="WKW15641.1"/>
    </source>
</evidence>
<dbReference type="GO" id="GO:0000270">
    <property type="term" value="P:peptidoglycan metabolic process"/>
    <property type="evidence" value="ECO:0007669"/>
    <property type="project" value="InterPro"/>
</dbReference>
<dbReference type="Pfam" id="PF01476">
    <property type="entry name" value="LysM"/>
    <property type="match status" value="2"/>
</dbReference>
<dbReference type="EMBL" id="CP130612">
    <property type="protein sequence ID" value="WKW12734.1"/>
    <property type="molecule type" value="Genomic_DNA"/>
</dbReference>
<dbReference type="SUPFAM" id="SSF54106">
    <property type="entry name" value="LysM domain"/>
    <property type="match status" value="1"/>
</dbReference>
<dbReference type="EMBL" id="CP130613">
    <property type="protein sequence ID" value="WKW15641.1"/>
    <property type="molecule type" value="Genomic_DNA"/>
</dbReference>
<dbReference type="PROSITE" id="PS51257">
    <property type="entry name" value="PROKAR_LIPOPROTEIN"/>
    <property type="match status" value="1"/>
</dbReference>
<dbReference type="Gene3D" id="3.10.350.10">
    <property type="entry name" value="LysM domain"/>
    <property type="match status" value="2"/>
</dbReference>
<name>A0AA49Q8C0_9BACT</name>
<sequence>MTISRTWLALSLLALVACGRAGLLPRTAPAPATSASTAGTPVAVEVLLPTSRAVASAEDAADPESTGPAVEDAAAEPSSPPPAWDIEVAPYESHERVEYFVGRFSGPLKASFELAMERQGRYAPMIRERLRAGGLPEDMIYLSLIESWYDPHAYSIAAAVGMWQFMTTTARGVGLRVDWWVDERRDPVRSTEGAVAYLNELRETFGSIYLASAAYNGGPGRVQRGLNAHAEALEGAAGDDLFFALRDNTRALRPETRDYVPKLIAAALVGKDPARYGIDVRATTPWTFDSVQVESNVPLAAVATVTGVPLDTIRDYNPQYLRGMTPPTGAAVWLRVPVGTAEGFDSAFAALPEEQRTATKRHVTRDGDFITRIARANGLTAKELNWYNPQATRLSNGNLHAGQRILVPRRDVVAAARDVPNPSVERYGASASYTVRRGDTLGAIARRHGTTVAQIKRWNRMRSDVIRPGQRLRVR</sequence>
<comment type="similarity">
    <text evidence="1">Belongs to the transglycosylase Slt family.</text>
</comment>
<dbReference type="GO" id="GO:0016020">
    <property type="term" value="C:membrane"/>
    <property type="evidence" value="ECO:0007669"/>
    <property type="project" value="InterPro"/>
</dbReference>
<proteinExistence type="inferred from homology"/>
<evidence type="ECO:0000313" key="5">
    <source>
        <dbReference type="EMBL" id="WKW12734.1"/>
    </source>
</evidence>
<dbReference type="InterPro" id="IPR036779">
    <property type="entry name" value="LysM_dom_sf"/>
</dbReference>
<feature type="chain" id="PRO_5041395285" evidence="3">
    <location>
        <begin position="22"/>
        <end position="475"/>
    </location>
</feature>
<dbReference type="InterPro" id="IPR018392">
    <property type="entry name" value="LysM"/>
</dbReference>
<feature type="signal peptide" evidence="3">
    <location>
        <begin position="1"/>
        <end position="21"/>
    </location>
</feature>
<accession>A0AA49Q8C0</accession>
<dbReference type="SMART" id="SM00257">
    <property type="entry name" value="LysM"/>
    <property type="match status" value="2"/>
</dbReference>
<keyword evidence="3" id="KW-0732">Signal</keyword>
<feature type="domain" description="LysM" evidence="4">
    <location>
        <begin position="360"/>
        <end position="407"/>
    </location>
</feature>
<organism evidence="6 7">
    <name type="scientific">Pseudogemmatithrix spongiicola</name>
    <dbReference type="NCBI Taxonomy" id="3062599"/>
    <lineage>
        <taxon>Bacteria</taxon>
        <taxon>Pseudomonadati</taxon>
        <taxon>Gemmatimonadota</taxon>
        <taxon>Gemmatimonadia</taxon>
        <taxon>Gemmatimonadales</taxon>
        <taxon>Gemmatimonadaceae</taxon>
        <taxon>Pseudogemmatithrix</taxon>
    </lineage>
</organism>
<dbReference type="Pfam" id="PF01464">
    <property type="entry name" value="SLT"/>
    <property type="match status" value="1"/>
</dbReference>
<dbReference type="PANTHER" id="PTHR37423">
    <property type="entry name" value="SOLUBLE LYTIC MUREIN TRANSGLYCOSYLASE-RELATED"/>
    <property type="match status" value="1"/>
</dbReference>
<feature type="region of interest" description="Disordered" evidence="2">
    <location>
        <begin position="55"/>
        <end position="83"/>
    </location>
</feature>
<evidence type="ECO:0000259" key="4">
    <source>
        <dbReference type="PROSITE" id="PS51782"/>
    </source>
</evidence>
<reference evidence="6" key="1">
    <citation type="submission" date="2023-07" db="EMBL/GenBank/DDBJ databases">
        <authorList>
            <person name="Haufschild T."/>
            <person name="Kallscheuer N."/>
            <person name="Hammer J."/>
            <person name="Kohn T."/>
            <person name="Kabuu M."/>
            <person name="Jogler M."/>
            <person name="Wohfarth N."/>
            <person name="Heuer A."/>
            <person name="Rohde M."/>
            <person name="van Teeseling M.C.F."/>
            <person name="Jogler C."/>
        </authorList>
    </citation>
    <scope>NUCLEOTIDE SEQUENCE</scope>
    <source>
        <strain evidence="5">Strain 138</strain>
        <strain evidence="6">Strain 318</strain>
    </source>
</reference>
<dbReference type="InterPro" id="IPR000189">
    <property type="entry name" value="Transglyc_AS"/>
</dbReference>
<dbReference type="GO" id="GO:0008933">
    <property type="term" value="F:peptidoglycan lytic transglycosylase activity"/>
    <property type="evidence" value="ECO:0007669"/>
    <property type="project" value="InterPro"/>
</dbReference>
<dbReference type="InterPro" id="IPR023346">
    <property type="entry name" value="Lysozyme-like_dom_sf"/>
</dbReference>
<feature type="domain" description="LysM" evidence="4">
    <location>
        <begin position="431"/>
        <end position="474"/>
    </location>
</feature>
<dbReference type="CDD" id="cd00118">
    <property type="entry name" value="LysM"/>
    <property type="match status" value="2"/>
</dbReference>
<dbReference type="PROSITE" id="PS51782">
    <property type="entry name" value="LYSM"/>
    <property type="match status" value="2"/>
</dbReference>
<dbReference type="AlphaFoldDB" id="A0AA49Q8C0"/>
<dbReference type="Gene3D" id="1.10.530.10">
    <property type="match status" value="1"/>
</dbReference>
<dbReference type="RefSeq" id="WP_367885611.1">
    <property type="nucleotide sequence ID" value="NZ_CP130612.1"/>
</dbReference>
<feature type="compositionally biased region" description="Low complexity" evidence="2">
    <location>
        <begin position="68"/>
        <end position="77"/>
    </location>
</feature>
<gene>
    <name evidence="5" type="ORF">Strain138_002042</name>
    <name evidence="6" type="ORF">Strain318_002041</name>
</gene>
<evidence type="ECO:0000256" key="3">
    <source>
        <dbReference type="SAM" id="SignalP"/>
    </source>
</evidence>
<accession>A0AA49Q5I8</accession>
<dbReference type="PANTHER" id="PTHR37423:SF2">
    <property type="entry name" value="MEMBRANE-BOUND LYTIC MUREIN TRANSGLYCOSYLASE C"/>
    <property type="match status" value="1"/>
</dbReference>
<dbReference type="Proteomes" id="UP001229955">
    <property type="component" value="Chromosome"/>
</dbReference>
<dbReference type="InterPro" id="IPR008258">
    <property type="entry name" value="Transglycosylase_SLT_dom_1"/>
</dbReference>